<accession>A0A1A8XA71</accession>
<organism evidence="2 3">
    <name type="scientific">Plasmodium ovale curtisi</name>
    <dbReference type="NCBI Taxonomy" id="864141"/>
    <lineage>
        <taxon>Eukaryota</taxon>
        <taxon>Sar</taxon>
        <taxon>Alveolata</taxon>
        <taxon>Apicomplexa</taxon>
        <taxon>Aconoidasida</taxon>
        <taxon>Haemosporida</taxon>
        <taxon>Plasmodiidae</taxon>
        <taxon>Plasmodium</taxon>
        <taxon>Plasmodium (Plasmodium)</taxon>
    </lineage>
</organism>
<evidence type="ECO:0000313" key="2">
    <source>
        <dbReference type="EMBL" id="SBT01505.1"/>
    </source>
</evidence>
<protein>
    <submittedName>
        <fullName evidence="2">PIR Superfamily Protein</fullName>
    </submittedName>
</protein>
<keyword evidence="1" id="KW-0812">Transmembrane</keyword>
<gene>
    <name evidence="2" type="ORF">POVCU1_067340</name>
</gene>
<dbReference type="AlphaFoldDB" id="A0A1A8XA71"/>
<reference evidence="3" key="1">
    <citation type="submission" date="2016-05" db="EMBL/GenBank/DDBJ databases">
        <authorList>
            <person name="Naeem Raeece"/>
        </authorList>
    </citation>
    <scope>NUCLEOTIDE SEQUENCE [LARGE SCALE GENOMIC DNA]</scope>
</reference>
<feature type="transmembrane region" description="Helical" evidence="1">
    <location>
        <begin position="277"/>
        <end position="296"/>
    </location>
</feature>
<name>A0A1A8XA71_PLAOA</name>
<dbReference type="Pfam" id="PF05795">
    <property type="entry name" value="Plasmodium_Vir"/>
    <property type="match status" value="1"/>
</dbReference>
<sequence length="332" mass="39349">MASIKQDEEYLSFDKYNDYKSKLNDSYTFKDEEGEYNAFFSTAIPEDTVDHFKIMNNCYIIKKYLLNFITDEHCSHEKCCSYMNYWLNEKIRKNKNSLVESDFDVYNKYIAFYNDRTSQKVCESNKFFISNNIYEEMKKLYYLYELYNKFKTNSTNTDRGCVELISCVMHYNRILRYCKPNGDSDFCKALQNFKTKYSSDNFGSISECEKNFGVLKLKDLQDLPEEDEQHVDFLFIQGNGESGRRGLLADASYSQLRGYPEGDEESIHPSWFSHSNLIQTLFFSAFGISLLFLLSYKFTPLGKWIRSILLRKNIIKHYEKEEETQDILSHTY</sequence>
<dbReference type="InterPro" id="IPR008780">
    <property type="entry name" value="Plasmodium_Vir"/>
</dbReference>
<evidence type="ECO:0000256" key="1">
    <source>
        <dbReference type="SAM" id="Phobius"/>
    </source>
</evidence>
<dbReference type="Proteomes" id="UP000078546">
    <property type="component" value="Unassembled WGS sequence"/>
</dbReference>
<keyword evidence="1" id="KW-0472">Membrane</keyword>
<proteinExistence type="predicted"/>
<dbReference type="EMBL" id="FLQV01002535">
    <property type="protein sequence ID" value="SBT01505.1"/>
    <property type="molecule type" value="Genomic_DNA"/>
</dbReference>
<evidence type="ECO:0000313" key="3">
    <source>
        <dbReference type="Proteomes" id="UP000078546"/>
    </source>
</evidence>
<keyword evidence="1" id="KW-1133">Transmembrane helix</keyword>